<proteinExistence type="predicted"/>
<dbReference type="AlphaFoldDB" id="A0A4R5K5V4"/>
<keyword evidence="2" id="KW-1185">Reference proteome</keyword>
<evidence type="ECO:0000313" key="1">
    <source>
        <dbReference type="EMBL" id="TDF88858.1"/>
    </source>
</evidence>
<name>A0A4R5K5V4_9BACL</name>
<gene>
    <name evidence="1" type="ORF">E1757_35105</name>
</gene>
<organism evidence="1 2">
    <name type="scientific">Paenibacillus piri</name>
    <dbReference type="NCBI Taxonomy" id="2547395"/>
    <lineage>
        <taxon>Bacteria</taxon>
        <taxon>Bacillati</taxon>
        <taxon>Bacillota</taxon>
        <taxon>Bacilli</taxon>
        <taxon>Bacillales</taxon>
        <taxon>Paenibacillaceae</taxon>
        <taxon>Paenibacillus</taxon>
    </lineage>
</organism>
<comment type="caution">
    <text evidence="1">The sequence shown here is derived from an EMBL/GenBank/DDBJ whole genome shotgun (WGS) entry which is preliminary data.</text>
</comment>
<dbReference type="OrthoDB" id="9956752at2"/>
<accession>A0A4R5K5V4</accession>
<sequence length="74" mass="8317">MYIPTDSNYETTVAILAEMVRNFLAGESSVVKTSKVSKVTFLRVSVLLQRETEDSVDFELTAELLGTQEFRQIA</sequence>
<protein>
    <submittedName>
        <fullName evidence="1">Uncharacterized protein</fullName>
    </submittedName>
</protein>
<dbReference type="RefSeq" id="WP_133237065.1">
    <property type="nucleotide sequence ID" value="NZ_SMRT01000040.1"/>
</dbReference>
<evidence type="ECO:0000313" key="2">
    <source>
        <dbReference type="Proteomes" id="UP000295636"/>
    </source>
</evidence>
<dbReference type="EMBL" id="SMRT01000040">
    <property type="protein sequence ID" value="TDF88858.1"/>
    <property type="molecule type" value="Genomic_DNA"/>
</dbReference>
<reference evidence="1 2" key="1">
    <citation type="submission" date="2019-03" db="EMBL/GenBank/DDBJ databases">
        <title>This is whole genome sequence of Paenibacillus sp MS74 strain.</title>
        <authorList>
            <person name="Trinh H.N."/>
        </authorList>
    </citation>
    <scope>NUCLEOTIDE SEQUENCE [LARGE SCALE GENOMIC DNA]</scope>
    <source>
        <strain evidence="1 2">MS74</strain>
    </source>
</reference>
<dbReference type="Proteomes" id="UP000295636">
    <property type="component" value="Unassembled WGS sequence"/>
</dbReference>